<evidence type="ECO:0000256" key="1">
    <source>
        <dbReference type="SAM" id="Phobius"/>
    </source>
</evidence>
<feature type="transmembrane region" description="Helical" evidence="1">
    <location>
        <begin position="21"/>
        <end position="44"/>
    </location>
</feature>
<keyword evidence="3" id="KW-1185">Reference proteome</keyword>
<organism evidence="2 3">
    <name type="scientific">Sphingopyxis witflariensis</name>
    <dbReference type="NCBI Taxonomy" id="173675"/>
    <lineage>
        <taxon>Bacteria</taxon>
        <taxon>Pseudomonadati</taxon>
        <taxon>Pseudomonadota</taxon>
        <taxon>Alphaproteobacteria</taxon>
        <taxon>Sphingomonadales</taxon>
        <taxon>Sphingomonadaceae</taxon>
        <taxon>Sphingopyxis</taxon>
    </lineage>
</organism>
<dbReference type="Proteomes" id="UP000197097">
    <property type="component" value="Unassembled WGS sequence"/>
</dbReference>
<evidence type="ECO:0000313" key="2">
    <source>
        <dbReference type="EMBL" id="OWR00108.1"/>
    </source>
</evidence>
<feature type="transmembrane region" description="Helical" evidence="1">
    <location>
        <begin position="64"/>
        <end position="84"/>
    </location>
</feature>
<protein>
    <submittedName>
        <fullName evidence="2">Uncharacterized protein</fullName>
    </submittedName>
</protein>
<sequence length="117" mass="12392">MTDTPPPGPDDMPRTGRGWGCVGVGALFAFTAIIGWLLAILLFGLVVEQWAMIRVRREFSYDWVFLYAPLFAMGSGAVVALWALRRASAARLTLLILLAGAAALVGGVALFGLGGLI</sequence>
<dbReference type="RefSeq" id="WP_088471597.1">
    <property type="nucleotide sequence ID" value="NZ_NISJ01000002.1"/>
</dbReference>
<gene>
    <name evidence="2" type="ORF">CDQ91_04865</name>
</gene>
<reference evidence="2 3" key="1">
    <citation type="journal article" date="2002" name="Int. J. Syst. Evol. Microbiol.">
        <title>Sphingopyxis witflariensis sp. nov., isolated from activated sludge.</title>
        <authorList>
            <person name="Kampfer P."/>
            <person name="Witzenberger R."/>
            <person name="Denner E.B."/>
            <person name="Busse H.J."/>
            <person name="Neef A."/>
        </authorList>
    </citation>
    <scope>NUCLEOTIDE SEQUENCE [LARGE SCALE GENOMIC DNA]</scope>
    <source>
        <strain evidence="2 3">DSM 14551</strain>
    </source>
</reference>
<keyword evidence="1" id="KW-0812">Transmembrane</keyword>
<dbReference type="OrthoDB" id="7451353at2"/>
<keyword evidence="1" id="KW-0472">Membrane</keyword>
<accession>A0A246K519</accession>
<feature type="transmembrane region" description="Helical" evidence="1">
    <location>
        <begin position="96"/>
        <end position="116"/>
    </location>
</feature>
<evidence type="ECO:0000313" key="3">
    <source>
        <dbReference type="Proteomes" id="UP000197097"/>
    </source>
</evidence>
<comment type="caution">
    <text evidence="2">The sequence shown here is derived from an EMBL/GenBank/DDBJ whole genome shotgun (WGS) entry which is preliminary data.</text>
</comment>
<dbReference type="AlphaFoldDB" id="A0A246K519"/>
<keyword evidence="1" id="KW-1133">Transmembrane helix</keyword>
<name>A0A246K519_9SPHN</name>
<proteinExistence type="predicted"/>
<dbReference type="EMBL" id="NISJ01000002">
    <property type="protein sequence ID" value="OWR00108.1"/>
    <property type="molecule type" value="Genomic_DNA"/>
</dbReference>